<dbReference type="EMBL" id="KU646490">
    <property type="protein sequence ID" value="ANI25392.1"/>
    <property type="molecule type" value="Genomic_DNA"/>
</dbReference>
<keyword evidence="15" id="KW-0934">Plastid</keyword>
<evidence type="ECO:0000256" key="4">
    <source>
        <dbReference type="ARBA" id="ARBA00022469"/>
    </source>
</evidence>
<keyword evidence="6 12" id="KW-0812">Transmembrane</keyword>
<dbReference type="GO" id="GO:0042549">
    <property type="term" value="P:photosystem II stabilization"/>
    <property type="evidence" value="ECO:0007669"/>
    <property type="project" value="InterPro"/>
</dbReference>
<evidence type="ECO:0000256" key="9">
    <source>
        <dbReference type="ARBA" id="ARBA00023136"/>
    </source>
</evidence>
<evidence type="ECO:0000256" key="13">
    <source>
        <dbReference type="RuleBase" id="RU003472"/>
    </source>
</evidence>
<keyword evidence="10 12" id="KW-0604">Photosystem II</keyword>
<name>A0A191T4S9_9VIRI</name>
<keyword evidence="5 12" id="KW-0602">Photosynthesis</keyword>
<dbReference type="PANTHER" id="PTHR34971:SF2">
    <property type="entry name" value="PHOTOSYSTEM II REACTION CENTER PROTEIN Z"/>
    <property type="match status" value="1"/>
</dbReference>
<evidence type="ECO:0000256" key="8">
    <source>
        <dbReference type="ARBA" id="ARBA00023078"/>
    </source>
</evidence>
<geneLocation type="chloroplast" evidence="15"/>
<evidence type="ECO:0000256" key="7">
    <source>
        <dbReference type="ARBA" id="ARBA00022989"/>
    </source>
</evidence>
<dbReference type="GO" id="GO:0009539">
    <property type="term" value="C:photosystem II reaction center"/>
    <property type="evidence" value="ECO:0007669"/>
    <property type="project" value="InterPro"/>
</dbReference>
<reference evidence="15" key="1">
    <citation type="journal article" date="2016" name="Front. Plant Sci.">
        <title>Comparative Chloroplast Genome Analyses of Streptophyte Green Algae Uncover Major Structural Alterations in the Klebsormidiophyceae, Coleochaetophyceae and Zygnematophyceae.</title>
        <authorList>
            <person name="Lemieux C."/>
            <person name="Otis C."/>
            <person name="Turmel M."/>
        </authorList>
    </citation>
    <scope>NUCLEOTIDE SEQUENCE</scope>
</reference>
<keyword evidence="7 12" id="KW-1133">Transmembrane helix</keyword>
<comment type="subunit">
    <text evidence="11 12">PSII is composed of 1 copy each of membrane proteins PsbA, PsbB, PsbC, PsbD, PsbE, PsbF, PsbH, PsbI, PsbJ, PsbK, PsbL, PsbM, PsbT, PsbY, PsbZ, Psb30/Ycf12, at least 3 peripheral proteins of the oxygen-evolving complex and a large number of cofactors. It forms dimeric complexes.</text>
</comment>
<dbReference type="RefSeq" id="YP_009256638.1">
    <property type="nucleotide sequence ID" value="NC_030313.1"/>
</dbReference>
<evidence type="ECO:0000256" key="12">
    <source>
        <dbReference type="HAMAP-Rule" id="MF_00644"/>
    </source>
</evidence>
<comment type="function">
    <text evidence="13">Controls the interaction of photosystem II (PSII) cores with the light-harvesting antenna, regulates electron flow through the 2 photosystem reaction centers. PSII is a light-driven water plastoquinone oxidoreductase, using light energy to abstract electrons from H(2)O, generating a proton gradient subsequently used for ATP formation.</text>
</comment>
<dbReference type="GO" id="GO:0009535">
    <property type="term" value="C:chloroplast thylakoid membrane"/>
    <property type="evidence" value="ECO:0007669"/>
    <property type="project" value="UniProtKB-SubCell"/>
</dbReference>
<evidence type="ECO:0000256" key="5">
    <source>
        <dbReference type="ARBA" id="ARBA00022531"/>
    </source>
</evidence>
<keyword evidence="9 12" id="KW-0472">Membrane</keyword>
<evidence type="ECO:0000256" key="11">
    <source>
        <dbReference type="ARBA" id="ARBA00038734"/>
    </source>
</evidence>
<sequence length="62" mass="6409">MTVPFQLALFALVATSFLLVIGVPVLLASPSGESGSKNLIFSGTSVWIGLVLLVGLLSSFTK</sequence>
<dbReference type="GO" id="GO:0015979">
    <property type="term" value="P:photosynthesis"/>
    <property type="evidence" value="ECO:0007669"/>
    <property type="project" value="UniProtKB-UniRule"/>
</dbReference>
<evidence type="ECO:0000256" key="1">
    <source>
        <dbReference type="ARBA" id="ARBA00004141"/>
    </source>
</evidence>
<comment type="function">
    <text evidence="12">May control the interaction of photosystem II (PSII) cores with the light-harvesting antenna, regulates electron flow through the 2 photosystem reaction centers. PSII is a light-driven water plastoquinone oxidoreductase, using light energy to abstract electrons from H(2)O, generating a proton gradient subsequently used for ATP formation.</text>
</comment>
<dbReference type="PANTHER" id="PTHR34971">
    <property type="entry name" value="PHOTOSYSTEM II REACTION CENTER PROTEIN Z"/>
    <property type="match status" value="1"/>
</dbReference>
<dbReference type="NCBIfam" id="TIGR03043">
    <property type="entry name" value="PS_II_psbZ"/>
    <property type="match status" value="1"/>
</dbReference>
<keyword evidence="8 12" id="KW-0793">Thylakoid</keyword>
<dbReference type="AlphaFoldDB" id="A0A191T4S9"/>
<evidence type="ECO:0000256" key="3">
    <source>
        <dbReference type="ARBA" id="ARBA00021665"/>
    </source>
</evidence>
<evidence type="ECO:0000256" key="10">
    <source>
        <dbReference type="ARBA" id="ARBA00023276"/>
    </source>
</evidence>
<organism evidence="15">
    <name type="scientific">Entransia fimbriata</name>
    <dbReference type="NCBI Taxonomy" id="130991"/>
    <lineage>
        <taxon>Eukaryota</taxon>
        <taxon>Viridiplantae</taxon>
        <taxon>Streptophyta</taxon>
        <taxon>Klebsormidiophyceae</taxon>
        <taxon>Entransiales</taxon>
        <taxon>Entransiaceae</taxon>
        <taxon>Entransia</taxon>
    </lineage>
</organism>
<comment type="similarity">
    <text evidence="2 12 13">Belongs to the PsbZ family.</text>
</comment>
<dbReference type="InterPro" id="IPR002644">
    <property type="entry name" value="PSII_PsbZ"/>
</dbReference>
<dbReference type="GeneID" id="27986437"/>
<gene>
    <name evidence="12 15" type="primary">psbZ</name>
</gene>
<dbReference type="Gene3D" id="1.10.287.740">
    <property type="entry name" value="Photosystem II PsbZ, reaction centre"/>
    <property type="match status" value="1"/>
</dbReference>
<evidence type="ECO:0000256" key="6">
    <source>
        <dbReference type="ARBA" id="ARBA00022692"/>
    </source>
</evidence>
<keyword evidence="15" id="KW-0150">Chloroplast</keyword>
<accession>A0A191T4S9</accession>
<dbReference type="InterPro" id="IPR036512">
    <property type="entry name" value="PSII_PsbZ_sf"/>
</dbReference>
<dbReference type="HAMAP" id="MF_00644">
    <property type="entry name" value="PSII_PsbZ"/>
    <property type="match status" value="1"/>
</dbReference>
<comment type="subcellular location">
    <subcellularLocation>
        <location evidence="1">Membrane</location>
        <topology evidence="1">Multi-pass membrane protein</topology>
    </subcellularLocation>
    <subcellularLocation>
        <location evidence="12">Plastid</location>
        <location evidence="12">Chloroplast thylakoid membrane</location>
        <topology evidence="12">Multi-pass membrane protein</topology>
    </subcellularLocation>
</comment>
<feature type="transmembrane region" description="Helical" evidence="14">
    <location>
        <begin position="38"/>
        <end position="60"/>
    </location>
</feature>
<evidence type="ECO:0000313" key="15">
    <source>
        <dbReference type="EMBL" id="ANI25392.1"/>
    </source>
</evidence>
<proteinExistence type="inferred from homology"/>
<protein>
    <recommendedName>
        <fullName evidence="3 12">Photosystem II reaction center protein Z</fullName>
        <shortName evidence="12">PSII-Z</shortName>
    </recommendedName>
</protein>
<evidence type="ECO:0000256" key="2">
    <source>
        <dbReference type="ARBA" id="ARBA00008367"/>
    </source>
</evidence>
<keyword evidence="4 12" id="KW-0674">Reaction center</keyword>
<dbReference type="SUPFAM" id="SSF161055">
    <property type="entry name" value="PsbZ-like"/>
    <property type="match status" value="1"/>
</dbReference>
<evidence type="ECO:0000256" key="14">
    <source>
        <dbReference type="SAM" id="Phobius"/>
    </source>
</evidence>
<dbReference type="Pfam" id="PF01737">
    <property type="entry name" value="Ycf9"/>
    <property type="match status" value="1"/>
</dbReference>